<feature type="transmembrane region" description="Helical" evidence="6">
    <location>
        <begin position="134"/>
        <end position="156"/>
    </location>
</feature>
<keyword evidence="5 6" id="KW-0472">Membrane</keyword>
<dbReference type="PANTHER" id="PTHR30213">
    <property type="entry name" value="INNER MEMBRANE PROTEIN YHJD"/>
    <property type="match status" value="1"/>
</dbReference>
<proteinExistence type="predicted"/>
<dbReference type="AlphaFoldDB" id="A0A2T0LLA6"/>
<evidence type="ECO:0000313" key="8">
    <source>
        <dbReference type="Proteomes" id="UP000238362"/>
    </source>
</evidence>
<feature type="transmembrane region" description="Helical" evidence="6">
    <location>
        <begin position="176"/>
        <end position="195"/>
    </location>
</feature>
<keyword evidence="2" id="KW-1003">Cell membrane</keyword>
<evidence type="ECO:0000256" key="5">
    <source>
        <dbReference type="ARBA" id="ARBA00023136"/>
    </source>
</evidence>
<feature type="transmembrane region" description="Helical" evidence="6">
    <location>
        <begin position="21"/>
        <end position="50"/>
    </location>
</feature>
<reference evidence="7 8" key="1">
    <citation type="submission" date="2018-03" db="EMBL/GenBank/DDBJ databases">
        <title>Genomic Encyclopedia of Type Strains, Phase III (KMG-III): the genomes of soil and plant-associated and newly described type strains.</title>
        <authorList>
            <person name="Whitman W."/>
        </authorList>
    </citation>
    <scope>NUCLEOTIDE SEQUENCE [LARGE SCALE GENOMIC DNA]</scope>
    <source>
        <strain evidence="7 8">CGMCC 4.7125</strain>
    </source>
</reference>
<feature type="transmembrane region" description="Helical" evidence="6">
    <location>
        <begin position="90"/>
        <end position="113"/>
    </location>
</feature>
<evidence type="ECO:0000256" key="4">
    <source>
        <dbReference type="ARBA" id="ARBA00022989"/>
    </source>
</evidence>
<evidence type="ECO:0000313" key="7">
    <source>
        <dbReference type="EMBL" id="PRX43692.1"/>
    </source>
</evidence>
<accession>A0A2T0LLA6</accession>
<protein>
    <submittedName>
        <fullName evidence="7">Membrane protein</fullName>
    </submittedName>
</protein>
<evidence type="ECO:0000256" key="6">
    <source>
        <dbReference type="SAM" id="Phobius"/>
    </source>
</evidence>
<evidence type="ECO:0000256" key="2">
    <source>
        <dbReference type="ARBA" id="ARBA00022475"/>
    </source>
</evidence>
<keyword evidence="4 6" id="KW-1133">Transmembrane helix</keyword>
<dbReference type="InterPro" id="IPR017039">
    <property type="entry name" value="Virul_fac_BrkB"/>
</dbReference>
<dbReference type="Proteomes" id="UP000238362">
    <property type="component" value="Unassembled WGS sequence"/>
</dbReference>
<comment type="subcellular location">
    <subcellularLocation>
        <location evidence="1">Cell membrane</location>
        <topology evidence="1">Multi-pass membrane protein</topology>
    </subcellularLocation>
</comment>
<gene>
    <name evidence="7" type="ORF">B0I33_114153</name>
</gene>
<dbReference type="EMBL" id="PVNH01000014">
    <property type="protein sequence ID" value="PRX43692.1"/>
    <property type="molecule type" value="Genomic_DNA"/>
</dbReference>
<keyword evidence="3 6" id="KW-0812">Transmembrane</keyword>
<dbReference type="PANTHER" id="PTHR30213:SF0">
    <property type="entry name" value="UPF0761 MEMBRANE PROTEIN YIHY"/>
    <property type="match status" value="1"/>
</dbReference>
<dbReference type="PIRSF" id="PIRSF035875">
    <property type="entry name" value="RNase_BN"/>
    <property type="match status" value="1"/>
</dbReference>
<feature type="transmembrane region" description="Helical" evidence="6">
    <location>
        <begin position="241"/>
        <end position="263"/>
    </location>
</feature>
<organism evidence="7 8">
    <name type="scientific">Prauserella shujinwangii</name>
    <dbReference type="NCBI Taxonomy" id="1453103"/>
    <lineage>
        <taxon>Bacteria</taxon>
        <taxon>Bacillati</taxon>
        <taxon>Actinomycetota</taxon>
        <taxon>Actinomycetes</taxon>
        <taxon>Pseudonocardiales</taxon>
        <taxon>Pseudonocardiaceae</taxon>
        <taxon>Prauserella</taxon>
    </lineage>
</organism>
<evidence type="ECO:0000256" key="1">
    <source>
        <dbReference type="ARBA" id="ARBA00004651"/>
    </source>
</evidence>
<dbReference type="RefSeq" id="WP_181193488.1">
    <property type="nucleotide sequence ID" value="NZ_PVNH01000014.1"/>
</dbReference>
<feature type="transmembrane region" description="Helical" evidence="6">
    <location>
        <begin position="207"/>
        <end position="229"/>
    </location>
</feature>
<evidence type="ECO:0000256" key="3">
    <source>
        <dbReference type="ARBA" id="ARBA00022692"/>
    </source>
</evidence>
<sequence>MAARWWRFVRRLFEEIGRDQLPLAAAGIAFFALLALVPALIALISVYALVTDPQNVRDQLQPLLSAIPGSAGGLVNRQLKSVTALGSGGLTFGLVASVFVVLSSTSTAMSAVISGLNRAFNEQETRGFLRVRALALLLTLGALVVAAVSLGALAVLPIVLNLLRVPGDTLWIVDTARWGGLVLLLGGAISVLYRFGPDREHTRRRWFSWGVFTALALWLAGSAAFAVYVENFSRYEATYGTLAALVVLLLWLYLSAFAVLVGAEVDSVRAERRAAPPGPRE</sequence>
<name>A0A2T0LLA6_9PSEU</name>
<dbReference type="NCBIfam" id="TIGR00765">
    <property type="entry name" value="yihY_not_rbn"/>
    <property type="match status" value="1"/>
</dbReference>
<dbReference type="Pfam" id="PF03631">
    <property type="entry name" value="Virul_fac_BrkB"/>
    <property type="match status" value="1"/>
</dbReference>
<dbReference type="GO" id="GO:0005886">
    <property type="term" value="C:plasma membrane"/>
    <property type="evidence" value="ECO:0007669"/>
    <property type="project" value="UniProtKB-SubCell"/>
</dbReference>
<comment type="caution">
    <text evidence="7">The sequence shown here is derived from an EMBL/GenBank/DDBJ whole genome shotgun (WGS) entry which is preliminary data.</text>
</comment>
<keyword evidence="8" id="KW-1185">Reference proteome</keyword>